<dbReference type="SUPFAM" id="SSF50129">
    <property type="entry name" value="GroES-like"/>
    <property type="match status" value="1"/>
</dbReference>
<evidence type="ECO:0000259" key="2">
    <source>
        <dbReference type="SMART" id="SM00829"/>
    </source>
</evidence>
<dbReference type="InterPro" id="IPR020843">
    <property type="entry name" value="ER"/>
</dbReference>
<organism evidence="3 4">
    <name type="scientific">Mycena pura</name>
    <dbReference type="NCBI Taxonomy" id="153505"/>
    <lineage>
        <taxon>Eukaryota</taxon>
        <taxon>Fungi</taxon>
        <taxon>Dikarya</taxon>
        <taxon>Basidiomycota</taxon>
        <taxon>Agaricomycotina</taxon>
        <taxon>Agaricomycetes</taxon>
        <taxon>Agaricomycetidae</taxon>
        <taxon>Agaricales</taxon>
        <taxon>Marasmiineae</taxon>
        <taxon>Mycenaceae</taxon>
        <taxon>Mycena</taxon>
    </lineage>
</organism>
<dbReference type="InterPro" id="IPR011032">
    <property type="entry name" value="GroES-like_sf"/>
</dbReference>
<dbReference type="Pfam" id="PF16884">
    <property type="entry name" value="ADH_N_2"/>
    <property type="match status" value="1"/>
</dbReference>
<dbReference type="SMART" id="SM00829">
    <property type="entry name" value="PKS_ER"/>
    <property type="match status" value="1"/>
</dbReference>
<keyword evidence="4" id="KW-1185">Reference proteome</keyword>
<dbReference type="PANTHER" id="PTHR43205:SF7">
    <property type="entry name" value="PROSTAGLANDIN REDUCTASE 1"/>
    <property type="match status" value="1"/>
</dbReference>
<dbReference type="EMBL" id="JARJCW010000115">
    <property type="protein sequence ID" value="KAJ7192841.1"/>
    <property type="molecule type" value="Genomic_DNA"/>
</dbReference>
<protein>
    <recommendedName>
        <fullName evidence="2">Enoyl reductase (ER) domain-containing protein</fullName>
    </recommendedName>
</protein>
<dbReference type="InterPro" id="IPR045010">
    <property type="entry name" value="MDR_fam"/>
</dbReference>
<dbReference type="AlphaFoldDB" id="A0AAD6Y3N1"/>
<dbReference type="PANTHER" id="PTHR43205">
    <property type="entry name" value="PROSTAGLANDIN REDUCTASE"/>
    <property type="match status" value="1"/>
</dbReference>
<reference evidence="3" key="1">
    <citation type="submission" date="2023-03" db="EMBL/GenBank/DDBJ databases">
        <title>Massive genome expansion in bonnet fungi (Mycena s.s.) driven by repeated elements and novel gene families across ecological guilds.</title>
        <authorList>
            <consortium name="Lawrence Berkeley National Laboratory"/>
            <person name="Harder C.B."/>
            <person name="Miyauchi S."/>
            <person name="Viragh M."/>
            <person name="Kuo A."/>
            <person name="Thoen E."/>
            <person name="Andreopoulos B."/>
            <person name="Lu D."/>
            <person name="Skrede I."/>
            <person name="Drula E."/>
            <person name="Henrissat B."/>
            <person name="Morin E."/>
            <person name="Kohler A."/>
            <person name="Barry K."/>
            <person name="LaButti K."/>
            <person name="Morin E."/>
            <person name="Salamov A."/>
            <person name="Lipzen A."/>
            <person name="Mereny Z."/>
            <person name="Hegedus B."/>
            <person name="Baldrian P."/>
            <person name="Stursova M."/>
            <person name="Weitz H."/>
            <person name="Taylor A."/>
            <person name="Grigoriev I.V."/>
            <person name="Nagy L.G."/>
            <person name="Martin F."/>
            <person name="Kauserud H."/>
        </authorList>
    </citation>
    <scope>NUCLEOTIDE SEQUENCE</scope>
    <source>
        <strain evidence="3">9144</strain>
    </source>
</reference>
<dbReference type="Gene3D" id="3.40.50.720">
    <property type="entry name" value="NAD(P)-binding Rossmann-like Domain"/>
    <property type="match status" value="1"/>
</dbReference>
<dbReference type="Pfam" id="PF00107">
    <property type="entry name" value="ADH_zinc_N"/>
    <property type="match status" value="1"/>
</dbReference>
<proteinExistence type="predicted"/>
<dbReference type="SUPFAM" id="SSF51735">
    <property type="entry name" value="NAD(P)-binding Rossmann-fold domains"/>
    <property type="match status" value="1"/>
</dbReference>
<dbReference type="InterPro" id="IPR041694">
    <property type="entry name" value="ADH_N_2"/>
</dbReference>
<comment type="caution">
    <text evidence="3">The sequence shown here is derived from an EMBL/GenBank/DDBJ whole genome shotgun (WGS) entry which is preliminary data.</text>
</comment>
<feature type="domain" description="Enoyl reductase (ER)" evidence="2">
    <location>
        <begin position="59"/>
        <end position="327"/>
    </location>
</feature>
<dbReference type="Proteomes" id="UP001219525">
    <property type="component" value="Unassembled WGS sequence"/>
</dbReference>
<name>A0AAD6Y3N1_9AGAR</name>
<evidence type="ECO:0000256" key="1">
    <source>
        <dbReference type="ARBA" id="ARBA00023002"/>
    </source>
</evidence>
<accession>A0AAD6Y3N1</accession>
<evidence type="ECO:0000313" key="4">
    <source>
        <dbReference type="Proteomes" id="UP001219525"/>
    </source>
</evidence>
<gene>
    <name evidence="3" type="ORF">GGX14DRAFT_537706</name>
</gene>
<dbReference type="CDD" id="cd05288">
    <property type="entry name" value="PGDH"/>
    <property type="match status" value="1"/>
</dbReference>
<dbReference type="GO" id="GO:0016628">
    <property type="term" value="F:oxidoreductase activity, acting on the CH-CH group of donors, NAD or NADP as acceptor"/>
    <property type="evidence" value="ECO:0007669"/>
    <property type="project" value="InterPro"/>
</dbReference>
<dbReference type="Gene3D" id="3.90.180.10">
    <property type="entry name" value="Medium-chain alcohol dehydrogenases, catalytic domain"/>
    <property type="match status" value="1"/>
</dbReference>
<evidence type="ECO:0000313" key="3">
    <source>
        <dbReference type="EMBL" id="KAJ7192841.1"/>
    </source>
</evidence>
<sequence length="334" mass="36393">MAPTANPRVLFAKIPGSELPVAGEHIVYDATPTIDLDVDLKGGFLTKTLLLSPEPYMRQRLRDPSVPYYSTPMKLGQPLVSVGLVLVLRSEKDGVSAGDHMVGCTPWEMYTVQPYVDGAFPWTKYCGCLAIPGLTAFAGVERFADAKEGETIYVSSGASGVGSLVIQLCKNKGLKVIGSASTSEKVEFMRSIGADVAFNYKTTSVASVLSQYGPIDLYFDNVGGQQIEIALDNMNLHGRIIVSRSMGLELLLTQHRNLNELFNRRIRLEGFNVVDHFDLQTRFLAELPPLIAQGKIKSQEHLFMGLESGTAAFLALFNGTAKGKPVVVVDLQYT</sequence>
<keyword evidence="1" id="KW-0560">Oxidoreductase</keyword>
<dbReference type="InterPro" id="IPR036291">
    <property type="entry name" value="NAD(P)-bd_dom_sf"/>
</dbReference>
<dbReference type="InterPro" id="IPR013149">
    <property type="entry name" value="ADH-like_C"/>
</dbReference>